<evidence type="ECO:0000256" key="3">
    <source>
        <dbReference type="ARBA" id="ARBA00022989"/>
    </source>
</evidence>
<keyword evidence="4 5" id="KW-0472">Membrane</keyword>
<dbReference type="Pfam" id="PF04932">
    <property type="entry name" value="Wzy_C"/>
    <property type="match status" value="1"/>
</dbReference>
<reference evidence="7" key="1">
    <citation type="journal article" date="2015" name="Nature">
        <title>Complex archaea that bridge the gap between prokaryotes and eukaryotes.</title>
        <authorList>
            <person name="Spang A."/>
            <person name="Saw J.H."/>
            <person name="Jorgensen S.L."/>
            <person name="Zaremba-Niedzwiedzka K."/>
            <person name="Martijn J."/>
            <person name="Lind A.E."/>
            <person name="van Eijk R."/>
            <person name="Schleper C."/>
            <person name="Guy L."/>
            <person name="Ettema T.J."/>
        </authorList>
    </citation>
    <scope>NUCLEOTIDE SEQUENCE</scope>
</reference>
<accession>A0A0F9S2V5</accession>
<feature type="domain" description="O-antigen ligase-related" evidence="6">
    <location>
        <begin position="217"/>
        <end position="384"/>
    </location>
</feature>
<feature type="transmembrane region" description="Helical" evidence="5">
    <location>
        <begin position="206"/>
        <end position="227"/>
    </location>
</feature>
<evidence type="ECO:0000256" key="4">
    <source>
        <dbReference type="ARBA" id="ARBA00023136"/>
    </source>
</evidence>
<evidence type="ECO:0000313" key="7">
    <source>
        <dbReference type="EMBL" id="KKN23673.1"/>
    </source>
</evidence>
<dbReference type="PANTHER" id="PTHR37422:SF13">
    <property type="entry name" value="LIPOPOLYSACCHARIDE BIOSYNTHESIS PROTEIN PA4999-RELATED"/>
    <property type="match status" value="1"/>
</dbReference>
<feature type="transmembrane region" description="Helical" evidence="5">
    <location>
        <begin position="233"/>
        <end position="255"/>
    </location>
</feature>
<keyword evidence="3 5" id="KW-1133">Transmembrane helix</keyword>
<comment type="subcellular location">
    <subcellularLocation>
        <location evidence="1">Membrane</location>
        <topology evidence="1">Multi-pass membrane protein</topology>
    </subcellularLocation>
</comment>
<feature type="transmembrane region" description="Helical" evidence="5">
    <location>
        <begin position="374"/>
        <end position="398"/>
    </location>
</feature>
<feature type="transmembrane region" description="Helical" evidence="5">
    <location>
        <begin position="181"/>
        <end position="199"/>
    </location>
</feature>
<dbReference type="EMBL" id="LAZR01002949">
    <property type="protein sequence ID" value="KKN23673.1"/>
    <property type="molecule type" value="Genomic_DNA"/>
</dbReference>
<feature type="transmembrane region" description="Helical" evidence="5">
    <location>
        <begin position="405"/>
        <end position="423"/>
    </location>
</feature>
<proteinExistence type="predicted"/>
<dbReference type="InterPro" id="IPR051533">
    <property type="entry name" value="WaaL-like"/>
</dbReference>
<keyword evidence="2 5" id="KW-0812">Transmembrane</keyword>
<name>A0A0F9S2V5_9ZZZZ</name>
<gene>
    <name evidence="7" type="ORF">LCGC14_0902630</name>
</gene>
<feature type="transmembrane region" description="Helical" evidence="5">
    <location>
        <begin position="429"/>
        <end position="450"/>
    </location>
</feature>
<feature type="transmembrane region" description="Helical" evidence="5">
    <location>
        <begin position="80"/>
        <end position="100"/>
    </location>
</feature>
<feature type="transmembrane region" description="Helical" evidence="5">
    <location>
        <begin position="267"/>
        <end position="284"/>
    </location>
</feature>
<organism evidence="7">
    <name type="scientific">marine sediment metagenome</name>
    <dbReference type="NCBI Taxonomy" id="412755"/>
    <lineage>
        <taxon>unclassified sequences</taxon>
        <taxon>metagenomes</taxon>
        <taxon>ecological metagenomes</taxon>
    </lineage>
</organism>
<protein>
    <recommendedName>
        <fullName evidence="6">O-antigen ligase-related domain-containing protein</fullName>
    </recommendedName>
</protein>
<evidence type="ECO:0000256" key="2">
    <source>
        <dbReference type="ARBA" id="ARBA00022692"/>
    </source>
</evidence>
<feature type="transmembrane region" description="Helical" evidence="5">
    <location>
        <begin position="140"/>
        <end position="161"/>
    </location>
</feature>
<evidence type="ECO:0000256" key="1">
    <source>
        <dbReference type="ARBA" id="ARBA00004141"/>
    </source>
</evidence>
<feature type="transmembrane region" description="Helical" evidence="5">
    <location>
        <begin position="53"/>
        <end position="71"/>
    </location>
</feature>
<dbReference type="InterPro" id="IPR007016">
    <property type="entry name" value="O-antigen_ligase-rel_domated"/>
</dbReference>
<sequence length="460" mass="51743">MSSSPMVKAPFLSKPASWLFQKSHGEKLFVAALAIYIFSYLPALAAYRDAESVMILVFLWLVFVAGRKTGLRSRVLHDPLFLTCVAMLVFLILARLWYTYSLPPGIDPEIRETRYFLKPIMAFLVALGLGVIARPYRWALMFLSILGLAVYLLTTVGTHYWSNALAGRRTDFGIHNAQHTAMFFGAALIGIVCFMARTVNASSSRWRLATMPAVVLTFAVVAFGFTATETRAAWLGLFMAGTIGLVTTASLMWISRKKIYKERTSKAIVVLALLLMFGTLLAGLNTSERFKDPFNHQTLTLEQYFAIPDYNSDPRTSRGVRLLSWRVALEWLKERPLVGWGPGSAEDLIDHSDFFSDWFKKNFGHMHDSFVESLVANGLLGSAIQLAMIIWLGVATFIAHRKGRMPDDVFVFALSFFGFWVAINLFESYILYTTGHYINAVVGGFIYSFYLQSHDEDVNQ</sequence>
<evidence type="ECO:0000259" key="6">
    <source>
        <dbReference type="Pfam" id="PF04932"/>
    </source>
</evidence>
<feature type="transmembrane region" description="Helical" evidence="5">
    <location>
        <begin position="28"/>
        <end position="47"/>
    </location>
</feature>
<dbReference type="GO" id="GO:0016020">
    <property type="term" value="C:membrane"/>
    <property type="evidence" value="ECO:0007669"/>
    <property type="project" value="UniProtKB-SubCell"/>
</dbReference>
<dbReference type="AlphaFoldDB" id="A0A0F9S2V5"/>
<dbReference type="PANTHER" id="PTHR37422">
    <property type="entry name" value="TEICHURONIC ACID BIOSYNTHESIS PROTEIN TUAE"/>
    <property type="match status" value="1"/>
</dbReference>
<comment type="caution">
    <text evidence="7">The sequence shown here is derived from an EMBL/GenBank/DDBJ whole genome shotgun (WGS) entry which is preliminary data.</text>
</comment>
<evidence type="ECO:0000256" key="5">
    <source>
        <dbReference type="SAM" id="Phobius"/>
    </source>
</evidence>
<feature type="transmembrane region" description="Helical" evidence="5">
    <location>
        <begin position="115"/>
        <end position="133"/>
    </location>
</feature>